<dbReference type="PIRSF" id="PIRSF019239">
    <property type="entry name" value="MrpE"/>
    <property type="match status" value="1"/>
</dbReference>
<protein>
    <submittedName>
        <fullName evidence="7">Na+/H+ antiporter subunit E</fullName>
    </submittedName>
</protein>
<proteinExistence type="inferred from homology"/>
<evidence type="ECO:0000313" key="8">
    <source>
        <dbReference type="Proteomes" id="UP000580517"/>
    </source>
</evidence>
<comment type="subcellular location">
    <subcellularLocation>
        <location evidence="1">Cell membrane</location>
        <topology evidence="1">Multi-pass membrane protein</topology>
    </subcellularLocation>
</comment>
<dbReference type="NCBIfam" id="NF006520">
    <property type="entry name" value="PRK08965.1-4"/>
    <property type="match status" value="1"/>
</dbReference>
<dbReference type="Pfam" id="PF01899">
    <property type="entry name" value="MNHE"/>
    <property type="match status" value="1"/>
</dbReference>
<keyword evidence="8" id="KW-1185">Reference proteome</keyword>
<dbReference type="Proteomes" id="UP000580517">
    <property type="component" value="Unassembled WGS sequence"/>
</dbReference>
<accession>A0A853FBH1</accession>
<evidence type="ECO:0000256" key="5">
    <source>
        <dbReference type="ARBA" id="ARBA00022989"/>
    </source>
</evidence>
<dbReference type="PANTHER" id="PTHR34584:SF1">
    <property type="entry name" value="NA(+)_H(+) ANTIPORTER SUBUNIT E1"/>
    <property type="match status" value="1"/>
</dbReference>
<dbReference type="AlphaFoldDB" id="A0A853FBH1"/>
<keyword evidence="4" id="KW-0812">Transmembrane</keyword>
<sequence length="165" mass="18325">MKRIVHILTLPLLLLALWLLLNDSLSAGQITLGVLLALTLTGALAASQLRPLRAHPRRLLLAVRLLAHVAWDIAVSNVAVACIIWKGRKADITPGFIRIPLRLRDPHGLAALACIVTYTPGTVWAEYAEAEGVLTLHVLDLKDESAWLRIIQQRYERPLLEIFEP</sequence>
<comment type="caution">
    <text evidence="7">The sequence shown here is derived from an EMBL/GenBank/DDBJ whole genome shotgun (WGS) entry which is preliminary data.</text>
</comment>
<keyword evidence="3" id="KW-1003">Cell membrane</keyword>
<dbReference type="PANTHER" id="PTHR34584">
    <property type="entry name" value="NA(+)/H(+) ANTIPORTER SUBUNIT E1"/>
    <property type="match status" value="1"/>
</dbReference>
<evidence type="ECO:0000256" key="4">
    <source>
        <dbReference type="ARBA" id="ARBA00022692"/>
    </source>
</evidence>
<dbReference type="OrthoDB" id="9807187at2"/>
<organism evidence="7 8">
    <name type="scientific">Allopusillimonas soli</name>
    <dbReference type="NCBI Taxonomy" id="659016"/>
    <lineage>
        <taxon>Bacteria</taxon>
        <taxon>Pseudomonadati</taxon>
        <taxon>Pseudomonadota</taxon>
        <taxon>Betaproteobacteria</taxon>
        <taxon>Burkholderiales</taxon>
        <taxon>Alcaligenaceae</taxon>
        <taxon>Allopusillimonas</taxon>
    </lineage>
</organism>
<evidence type="ECO:0000313" key="7">
    <source>
        <dbReference type="EMBL" id="NYT35416.1"/>
    </source>
</evidence>
<gene>
    <name evidence="7" type="ORF">H0A68_00890</name>
</gene>
<comment type="similarity">
    <text evidence="2">Belongs to the CPA3 antiporters (TC 2.A.63) subunit E family.</text>
</comment>
<keyword evidence="6" id="KW-0472">Membrane</keyword>
<dbReference type="GO" id="GO:0008324">
    <property type="term" value="F:monoatomic cation transmembrane transporter activity"/>
    <property type="evidence" value="ECO:0007669"/>
    <property type="project" value="InterPro"/>
</dbReference>
<keyword evidence="5" id="KW-1133">Transmembrane helix</keyword>
<dbReference type="RefSeq" id="WP_129967294.1">
    <property type="nucleotide sequence ID" value="NZ_JACCEW010000001.1"/>
</dbReference>
<evidence type="ECO:0000256" key="2">
    <source>
        <dbReference type="ARBA" id="ARBA00006228"/>
    </source>
</evidence>
<evidence type="ECO:0000256" key="6">
    <source>
        <dbReference type="ARBA" id="ARBA00023136"/>
    </source>
</evidence>
<dbReference type="InterPro" id="IPR002758">
    <property type="entry name" value="Cation_antiport_E"/>
</dbReference>
<name>A0A853FBH1_9BURK</name>
<dbReference type="EMBL" id="JACCEW010000001">
    <property type="protein sequence ID" value="NYT35416.1"/>
    <property type="molecule type" value="Genomic_DNA"/>
</dbReference>
<evidence type="ECO:0000256" key="3">
    <source>
        <dbReference type="ARBA" id="ARBA00022475"/>
    </source>
</evidence>
<reference evidence="7 8" key="1">
    <citation type="submission" date="2020-07" db="EMBL/GenBank/DDBJ databases">
        <title>Taxonomic revisions and descriptions of new bacterial species based on genomic comparisons in the high-G+C-content subgroup of the family Alcaligenaceae.</title>
        <authorList>
            <person name="Szabo A."/>
            <person name="Felfoldi T."/>
        </authorList>
    </citation>
    <scope>NUCLEOTIDE SEQUENCE [LARGE SCALE GENOMIC DNA]</scope>
    <source>
        <strain evidence="7 8">DSM 25264</strain>
    </source>
</reference>
<evidence type="ECO:0000256" key="1">
    <source>
        <dbReference type="ARBA" id="ARBA00004651"/>
    </source>
</evidence>
<dbReference type="GO" id="GO:0005886">
    <property type="term" value="C:plasma membrane"/>
    <property type="evidence" value="ECO:0007669"/>
    <property type="project" value="UniProtKB-SubCell"/>
</dbReference>